<sequence length="1301" mass="138289">MLTHELLPPDVTPRDPQDSVSEGIGERVGHVSCCAATENLYPLLVECPQPAPVRLPFGCWQHVGDQTPTTIACGHGHNPRRSGSVRPEGSDGRMRPVGMDREEVKNALADALHKLAGRGHLNQELGEVLGAARATLSDWRNGKSLPDTVREGSDGLTVIGRLEALPTSDEVRAVLLPILQRVRSLAEANATSPRRGPDLAEKLRPGGTALPSPPPNFVPRPAEGGRLISALIDADSATTVGLGSAAAVHGTGGYGKTSLAAWACRSPDVQAAFPDGIHWVELGRDPSTETIVGALSDLAAMLSGEPPRGYSTVFAAGAAFAGATRGRRALIVVDDVWNARDLDPFLRADPTCKLLVTTRQPRSLPPDAVRIEVDRMTPTQAQALLGAGLDPATQPTIFRLYERSGRWPIVLSLLNGVLRSMVDEFGLPVADVVDDIVARLDRRGVAGLDAIADERDRTIAGTLELSLDELGATAGADTGRRMVSLCCFPAGTLIDYSLLEILWGADRLDVRRTCAALAARSLVQGITRDGVHLHEVIHDYLRRSRWPDVFTGHTELVRTARMMVTDGWHELPHRLPALVNLLAYQLVNANLEDELRSALSDLRYHAARMVGSGPAGLANDTFICSTAFARDPFLAALARCLSLEGHVVVGLDRMEDVASTWYSRLVGHRELRSGVQSAADLLAEALVAEHPFPDFPDERLQQVLHGHAGPVSALAWRDDGNQLATASEDGTVRVWEPRSGRELLSVRLPADRKPGRLAWSRDGLHIAAGGDGFVALIDPVLGDVLALEPLSGPVGSVRFAPGSDYLLVATGDGLETRILDGLRQGARLDLPAKSAIFLADGRALAAGLDGPGQLSTLDVATDSLSVLRQVVTSAQVIRGLAGHPSGDSVLVLAAGPALLLVDSGSLEVVARSADQESARSTAAWNDTGIQLAVGTGDGHVDVWGHPEDGAVHFAPADPLRQSWEDRLGFVTTLDYHRAQVRDVAWQPGGDQLAVATHSPVVRLWGGLHADRAAPTDTGLYCVAWQPSGSLIAAGSLDGELRVVRVGDGHSWTREAHGGQIRGLAWCPDGTMLATYGEDGRLLIWSVEPEPKPLASVTPNQGPDAAMNDWPGPVVWTTAGIVVATGGLVSLIHLIDRTLRLAGEANVGQFVSAMACAPGGTHAFVGTADTALTVVDLATMHVAHHDAGDETITAVRMVDGRPVTCDLIGRMHIWDRETWRPRPYVLLPTDTFYDSDVSADGDVVVAIGSEGYVYLRSGVPDRPASRLRVDAALNACAISPGGDQVAFAGSAGLYRCRIGWNT</sequence>
<evidence type="ECO:0000259" key="3">
    <source>
        <dbReference type="Pfam" id="PF00931"/>
    </source>
</evidence>
<dbReference type="InterPro" id="IPR015943">
    <property type="entry name" value="WD40/YVTN_repeat-like_dom_sf"/>
</dbReference>
<dbReference type="InterPro" id="IPR002182">
    <property type="entry name" value="NB-ARC"/>
</dbReference>
<accession>A0A511MCS0</accession>
<dbReference type="PROSITE" id="PS50082">
    <property type="entry name" value="WD_REPEATS_2"/>
    <property type="match status" value="3"/>
</dbReference>
<proteinExistence type="predicted"/>
<evidence type="ECO:0000313" key="5">
    <source>
        <dbReference type="EMBL" id="GEM38465.1"/>
    </source>
</evidence>
<organism evidence="5 6">
    <name type="scientific">Nocardia ninae NBRC 108245</name>
    <dbReference type="NCBI Taxonomy" id="1210091"/>
    <lineage>
        <taxon>Bacteria</taxon>
        <taxon>Bacillati</taxon>
        <taxon>Actinomycetota</taxon>
        <taxon>Actinomycetes</taxon>
        <taxon>Mycobacteriales</taxon>
        <taxon>Nocardiaceae</taxon>
        <taxon>Nocardia</taxon>
    </lineage>
</organism>
<dbReference type="SUPFAM" id="SSF52540">
    <property type="entry name" value="P-loop containing nucleoside triphosphate hydrolases"/>
    <property type="match status" value="1"/>
</dbReference>
<feature type="repeat" description="WD" evidence="1">
    <location>
        <begin position="1053"/>
        <end position="1087"/>
    </location>
</feature>
<feature type="domain" description="NB-ARC" evidence="3">
    <location>
        <begin position="246"/>
        <end position="360"/>
    </location>
</feature>
<evidence type="ECO:0000256" key="1">
    <source>
        <dbReference type="PROSITE-ProRule" id="PRU00221"/>
    </source>
</evidence>
<evidence type="ECO:0000313" key="6">
    <source>
        <dbReference type="Proteomes" id="UP000321424"/>
    </source>
</evidence>
<name>A0A511MCS0_9NOCA</name>
<evidence type="ECO:0000259" key="4">
    <source>
        <dbReference type="Pfam" id="PF12894"/>
    </source>
</evidence>
<dbReference type="Pfam" id="PF00931">
    <property type="entry name" value="NB-ARC"/>
    <property type="match status" value="1"/>
</dbReference>
<dbReference type="Pfam" id="PF00400">
    <property type="entry name" value="WD40"/>
    <property type="match status" value="2"/>
</dbReference>
<dbReference type="PROSITE" id="PS50294">
    <property type="entry name" value="WD_REPEATS_REGION"/>
    <property type="match status" value="2"/>
</dbReference>
<keyword evidence="6" id="KW-1185">Reference proteome</keyword>
<dbReference type="InterPro" id="IPR024977">
    <property type="entry name" value="Apc4-like_WD40_dom"/>
</dbReference>
<dbReference type="SUPFAM" id="SSF50978">
    <property type="entry name" value="WD40 repeat-like"/>
    <property type="match status" value="2"/>
</dbReference>
<dbReference type="PANTHER" id="PTHR19879">
    <property type="entry name" value="TRANSCRIPTION INITIATION FACTOR TFIID"/>
    <property type="match status" value="1"/>
</dbReference>
<dbReference type="Pfam" id="PF12894">
    <property type="entry name" value="ANAPC4_WD40"/>
    <property type="match status" value="1"/>
</dbReference>
<feature type="domain" description="Anaphase-promoting complex subunit 4-like WD40" evidence="4">
    <location>
        <begin position="1023"/>
        <end position="1087"/>
    </location>
</feature>
<dbReference type="Gene3D" id="3.40.50.300">
    <property type="entry name" value="P-loop containing nucleotide triphosphate hydrolases"/>
    <property type="match status" value="1"/>
</dbReference>
<comment type="caution">
    <text evidence="5">The sequence shown here is derived from an EMBL/GenBank/DDBJ whole genome shotgun (WGS) entry which is preliminary data.</text>
</comment>
<reference evidence="5 6" key="1">
    <citation type="submission" date="2019-07" db="EMBL/GenBank/DDBJ databases">
        <title>Whole genome shotgun sequence of Nocardia ninae NBRC 108245.</title>
        <authorList>
            <person name="Hosoyama A."/>
            <person name="Uohara A."/>
            <person name="Ohji S."/>
            <person name="Ichikawa N."/>
        </authorList>
    </citation>
    <scope>NUCLEOTIDE SEQUENCE [LARGE SCALE GENOMIC DNA]</scope>
    <source>
        <strain evidence="5 6">NBRC 108245</strain>
    </source>
</reference>
<dbReference type="Gene3D" id="1.10.10.10">
    <property type="entry name" value="Winged helix-like DNA-binding domain superfamily/Winged helix DNA-binding domain"/>
    <property type="match status" value="1"/>
</dbReference>
<evidence type="ECO:0000256" key="2">
    <source>
        <dbReference type="SAM" id="MobiDB-lite"/>
    </source>
</evidence>
<protein>
    <recommendedName>
        <fullName evidence="7">NB-ARC domain-containing protein</fullName>
    </recommendedName>
</protein>
<dbReference type="GO" id="GO:0005829">
    <property type="term" value="C:cytosol"/>
    <property type="evidence" value="ECO:0007669"/>
    <property type="project" value="UniProtKB-ARBA"/>
</dbReference>
<feature type="compositionally biased region" description="Basic and acidic residues" evidence="2">
    <location>
        <begin position="195"/>
        <end position="204"/>
    </location>
</feature>
<dbReference type="InterPro" id="IPR036388">
    <property type="entry name" value="WH-like_DNA-bd_sf"/>
</dbReference>
<feature type="region of interest" description="Disordered" evidence="2">
    <location>
        <begin position="1"/>
        <end position="23"/>
    </location>
</feature>
<dbReference type="SMART" id="SM00320">
    <property type="entry name" value="WD40"/>
    <property type="match status" value="8"/>
</dbReference>
<evidence type="ECO:0008006" key="7">
    <source>
        <dbReference type="Google" id="ProtNLM"/>
    </source>
</evidence>
<feature type="repeat" description="WD" evidence="1">
    <location>
        <begin position="973"/>
        <end position="1004"/>
    </location>
</feature>
<dbReference type="PRINTS" id="PR00364">
    <property type="entry name" value="DISEASERSIST"/>
</dbReference>
<dbReference type="GO" id="GO:0043531">
    <property type="term" value="F:ADP binding"/>
    <property type="evidence" value="ECO:0007669"/>
    <property type="project" value="InterPro"/>
</dbReference>
<dbReference type="EMBL" id="BJXA01000016">
    <property type="protein sequence ID" value="GEM38465.1"/>
    <property type="molecule type" value="Genomic_DNA"/>
</dbReference>
<feature type="repeat" description="WD" evidence="1">
    <location>
        <begin position="704"/>
        <end position="745"/>
    </location>
</feature>
<feature type="region of interest" description="Disordered" evidence="2">
    <location>
        <begin position="70"/>
        <end position="96"/>
    </location>
</feature>
<gene>
    <name evidence="5" type="ORF">NN4_29840</name>
</gene>
<dbReference type="InterPro" id="IPR001680">
    <property type="entry name" value="WD40_rpt"/>
</dbReference>
<dbReference type="InterPro" id="IPR027417">
    <property type="entry name" value="P-loop_NTPase"/>
</dbReference>
<dbReference type="Proteomes" id="UP000321424">
    <property type="component" value="Unassembled WGS sequence"/>
</dbReference>
<dbReference type="PANTHER" id="PTHR19879:SF9">
    <property type="entry name" value="TRANSCRIPTION INITIATION FACTOR TFIID SUBUNIT 5"/>
    <property type="match status" value="1"/>
</dbReference>
<dbReference type="InterPro" id="IPR036322">
    <property type="entry name" value="WD40_repeat_dom_sf"/>
</dbReference>
<keyword evidence="1" id="KW-0853">WD repeat</keyword>
<dbReference type="Gene3D" id="2.130.10.10">
    <property type="entry name" value="YVTN repeat-like/Quinoprotein amine dehydrogenase"/>
    <property type="match status" value="4"/>
</dbReference>
<feature type="region of interest" description="Disordered" evidence="2">
    <location>
        <begin position="186"/>
        <end position="222"/>
    </location>
</feature>